<name>A0A0J6Y9J8_COCIT</name>
<proteinExistence type="predicted"/>
<reference evidence="3" key="1">
    <citation type="journal article" date="2010" name="Genome Res.">
        <title>Population genomic sequencing of Coccidioides fungi reveals recent hybridization and transposon control.</title>
        <authorList>
            <person name="Neafsey D.E."/>
            <person name="Barker B.M."/>
            <person name="Sharpton T.J."/>
            <person name="Stajich J.E."/>
            <person name="Park D.J."/>
            <person name="Whiston E."/>
            <person name="Hung C.-Y."/>
            <person name="McMahan C."/>
            <person name="White J."/>
            <person name="Sykes S."/>
            <person name="Heiman D."/>
            <person name="Young S."/>
            <person name="Zeng Q."/>
            <person name="Abouelleil A."/>
            <person name="Aftuck L."/>
            <person name="Bessette D."/>
            <person name="Brown A."/>
            <person name="FitzGerald M."/>
            <person name="Lui A."/>
            <person name="Macdonald J.P."/>
            <person name="Priest M."/>
            <person name="Orbach M.J."/>
            <person name="Galgiani J.N."/>
            <person name="Kirkland T.N."/>
            <person name="Cole G.T."/>
            <person name="Birren B.W."/>
            <person name="Henn M.R."/>
            <person name="Taylor J.W."/>
            <person name="Rounsley S.D."/>
        </authorList>
    </citation>
    <scope>NUCLEOTIDE SEQUENCE [LARGE SCALE GENOMIC DNA]</scope>
    <source>
        <strain evidence="3">RMSCC 2394</strain>
    </source>
</reference>
<organism evidence="2 3">
    <name type="scientific">Coccidioides immitis RMSCC 2394</name>
    <dbReference type="NCBI Taxonomy" id="404692"/>
    <lineage>
        <taxon>Eukaryota</taxon>
        <taxon>Fungi</taxon>
        <taxon>Dikarya</taxon>
        <taxon>Ascomycota</taxon>
        <taxon>Pezizomycotina</taxon>
        <taxon>Eurotiomycetes</taxon>
        <taxon>Eurotiomycetidae</taxon>
        <taxon>Onygenales</taxon>
        <taxon>Onygenaceae</taxon>
        <taxon>Coccidioides</taxon>
    </lineage>
</organism>
<sequence>MVAAAREHATELELEKQIKSAQAEELKHQHALKRQQKAQEVAERKAVREAAHIQHEKEAEEKKAQKRKAAKEKASQQAKQQRMKASAPKSNTLSTIQTSLSGNLTASTSELIKFKSVVVRKSIKFIEFGRVEWGRHSVVAGIRWWNTLVLATNHRSSIRSRAGINIPTADDRFPLPMNKLQPTRYQDT</sequence>
<evidence type="ECO:0000313" key="2">
    <source>
        <dbReference type="EMBL" id="KMP05331.1"/>
    </source>
</evidence>
<dbReference type="EMBL" id="DS028095">
    <property type="protein sequence ID" value="KMP05331.1"/>
    <property type="molecule type" value="Genomic_DNA"/>
</dbReference>
<evidence type="ECO:0000313" key="3">
    <source>
        <dbReference type="Proteomes" id="UP000054565"/>
    </source>
</evidence>
<accession>A0A0J6Y9J8</accession>
<evidence type="ECO:0000256" key="1">
    <source>
        <dbReference type="SAM" id="MobiDB-lite"/>
    </source>
</evidence>
<feature type="region of interest" description="Disordered" evidence="1">
    <location>
        <begin position="25"/>
        <end position="93"/>
    </location>
</feature>
<protein>
    <submittedName>
        <fullName evidence="2">Uncharacterized protein</fullName>
    </submittedName>
</protein>
<dbReference type="AlphaFoldDB" id="A0A0J6Y9J8"/>
<feature type="compositionally biased region" description="Basic and acidic residues" evidence="1">
    <location>
        <begin position="40"/>
        <end position="63"/>
    </location>
</feature>
<gene>
    <name evidence="2" type="ORF">CIRG_05012</name>
</gene>
<dbReference type="Proteomes" id="UP000054565">
    <property type="component" value="Unassembled WGS sequence"/>
</dbReference>